<protein>
    <recommendedName>
        <fullName evidence="4">Tryptophan transport protein</fullName>
    </recommendedName>
</protein>
<dbReference type="STRING" id="1648.A2I91_03815"/>
<feature type="transmembrane region" description="Helical" evidence="1">
    <location>
        <begin position="148"/>
        <end position="169"/>
    </location>
</feature>
<feature type="transmembrane region" description="Helical" evidence="1">
    <location>
        <begin position="119"/>
        <end position="142"/>
    </location>
</feature>
<evidence type="ECO:0000313" key="3">
    <source>
        <dbReference type="Proteomes" id="UP000003028"/>
    </source>
</evidence>
<name>E7FW82_ERYRH</name>
<organism evidence="2 3">
    <name type="scientific">Erysipelothrix rhusiopathiae ATCC 19414</name>
    <dbReference type="NCBI Taxonomy" id="525280"/>
    <lineage>
        <taxon>Bacteria</taxon>
        <taxon>Bacillati</taxon>
        <taxon>Bacillota</taxon>
        <taxon>Erysipelotrichia</taxon>
        <taxon>Erysipelotrichales</taxon>
        <taxon>Erysipelotrichaceae</taxon>
        <taxon>Erysipelothrix</taxon>
    </lineage>
</organism>
<dbReference type="EMBL" id="ACLK02000002">
    <property type="protein sequence ID" value="EFY09152.1"/>
    <property type="molecule type" value="Genomic_DNA"/>
</dbReference>
<keyword evidence="1" id="KW-0812">Transmembrane</keyword>
<evidence type="ECO:0008006" key="4">
    <source>
        <dbReference type="Google" id="ProtNLM"/>
    </source>
</evidence>
<keyword evidence="3" id="KW-1185">Reference proteome</keyword>
<evidence type="ECO:0000313" key="2">
    <source>
        <dbReference type="EMBL" id="EFY09152.1"/>
    </source>
</evidence>
<dbReference type="InterPro" id="IPR031360">
    <property type="entry name" value="TrpP"/>
</dbReference>
<evidence type="ECO:0000256" key="1">
    <source>
        <dbReference type="SAM" id="Phobius"/>
    </source>
</evidence>
<comment type="caution">
    <text evidence="2">The sequence shown here is derived from an EMBL/GenBank/DDBJ whole genome shotgun (WGS) entry which is preliminary data.</text>
</comment>
<keyword evidence="1" id="KW-1133">Transmembrane helix</keyword>
<reference evidence="2" key="1">
    <citation type="submission" date="2011-01" db="EMBL/GenBank/DDBJ databases">
        <authorList>
            <person name="Muzny D."/>
            <person name="Qin X."/>
            <person name="Buhay C."/>
            <person name="Dugan-Rocha S."/>
            <person name="Ding Y."/>
            <person name="Chen G."/>
            <person name="Hawes A."/>
            <person name="Holder M."/>
            <person name="Jhangiani S."/>
            <person name="Johnson A."/>
            <person name="Khan Z."/>
            <person name="Li Z."/>
            <person name="Liu W."/>
            <person name="Liu X."/>
            <person name="Perez L."/>
            <person name="Shen H."/>
            <person name="Wang Q."/>
            <person name="Watt J."/>
            <person name="Xi L."/>
            <person name="Xin Y."/>
            <person name="Zhou J."/>
            <person name="Deng J."/>
            <person name="Jiang H."/>
            <person name="Liu Y."/>
            <person name="Qu J."/>
            <person name="Song X.-Z."/>
            <person name="Zhang L."/>
            <person name="Villasana D."/>
            <person name="Johnson A."/>
            <person name="Liu J."/>
            <person name="Liyanage D."/>
            <person name="Lorensuhewa L."/>
            <person name="Robinson T."/>
            <person name="Song A."/>
            <person name="Song B.-B."/>
            <person name="Dinh H."/>
            <person name="Thornton R."/>
            <person name="Coyle M."/>
            <person name="Francisco L."/>
            <person name="Jackson L."/>
            <person name="Javaid M."/>
            <person name="Korchina V."/>
            <person name="Kovar C."/>
            <person name="Mata R."/>
            <person name="Mathew T."/>
            <person name="Ngo R."/>
            <person name="Nguyen L."/>
            <person name="Nguyen N."/>
            <person name="Okwuonu G."/>
            <person name="Ongeri F."/>
            <person name="Pham C."/>
            <person name="Simmons D."/>
            <person name="Wilczek-Boney K."/>
            <person name="Hale W."/>
            <person name="Jakkamsetti A."/>
            <person name="Pham P."/>
            <person name="Ruth R."/>
            <person name="San Lucas F."/>
            <person name="Warren J."/>
            <person name="Zhang J."/>
            <person name="Zhao Z."/>
            <person name="Zhou C."/>
            <person name="Zhu D."/>
            <person name="Lee S."/>
            <person name="Bess C."/>
            <person name="Blankenburg K."/>
            <person name="Forbes L."/>
            <person name="Fu Q."/>
            <person name="Gubbala S."/>
            <person name="Hirani K."/>
            <person name="Jayaseelan J.C."/>
            <person name="Lara F."/>
            <person name="Munidasa M."/>
            <person name="Palculict T."/>
            <person name="Patil S."/>
            <person name="Pu L.-L."/>
            <person name="Saada N."/>
            <person name="Tang L."/>
            <person name="Weissenberger G."/>
            <person name="Zhu Y."/>
            <person name="Hemphill L."/>
            <person name="Shang Y."/>
            <person name="Youmans B."/>
            <person name="Ayvaz T."/>
            <person name="Ross M."/>
            <person name="Santibanez J."/>
            <person name="Aqrawi P."/>
            <person name="Gross S."/>
            <person name="Joshi V."/>
            <person name="Fowler G."/>
            <person name="Nazareth L."/>
            <person name="Reid J."/>
            <person name="Worley K."/>
            <person name="Petrosino J."/>
            <person name="Highlander S."/>
            <person name="Gibbs R."/>
        </authorList>
    </citation>
    <scope>NUCLEOTIDE SEQUENCE [LARGE SCALE GENOMIC DNA]</scope>
    <source>
        <strain evidence="2">ATCC 19414</strain>
    </source>
</reference>
<feature type="transmembrane region" description="Helical" evidence="1">
    <location>
        <begin position="47"/>
        <end position="75"/>
    </location>
</feature>
<accession>E7FW82</accession>
<proteinExistence type="predicted"/>
<gene>
    <name evidence="2" type="ORF">HMPREF0357_11259</name>
</gene>
<dbReference type="Proteomes" id="UP000003028">
    <property type="component" value="Unassembled WGS sequence"/>
</dbReference>
<keyword evidence="1" id="KW-0472">Membrane</keyword>
<dbReference type="Pfam" id="PF17099">
    <property type="entry name" value="TrpP"/>
    <property type="match status" value="1"/>
</dbReference>
<sequence length="185" mass="20498">MFWFKNYDKGANKMKIKNLTISTLFLTLGLVLHITVPGTVGLMKPDFMLAFFFFALFELQSFHEVAVISIVCGFLTAMTTSMPGGEIANVVDKLITGPLVFYSYQFLVNRISPKVTSCFISGMGTLISGVIFLSVVQALGGIQLPFQMFLFGIILPAMVVNSLLVLLVSKVLDRIKPKKEVNLRF</sequence>
<dbReference type="AlphaFoldDB" id="E7FW82"/>